<dbReference type="GO" id="GO:0006412">
    <property type="term" value="P:translation"/>
    <property type="evidence" value="ECO:0007669"/>
    <property type="project" value="InterPro"/>
</dbReference>
<evidence type="ECO:0000256" key="6">
    <source>
        <dbReference type="SAM" id="MobiDB-lite"/>
    </source>
</evidence>
<dbReference type="InterPro" id="IPR023563">
    <property type="entry name" value="Ribosomal_uL13_CS"/>
</dbReference>
<feature type="region of interest" description="Disordered" evidence="6">
    <location>
        <begin position="181"/>
        <end position="202"/>
    </location>
</feature>
<dbReference type="PROSITE" id="PS00783">
    <property type="entry name" value="RIBOSOMAL_L13"/>
    <property type="match status" value="1"/>
</dbReference>
<reference evidence="7 8" key="1">
    <citation type="journal article" date="2016" name="Sci. Rep.">
        <title>Peltaster fructicola genome reveals evolution from an invasive phytopathogen to an ectophytic parasite.</title>
        <authorList>
            <person name="Xu C."/>
            <person name="Chen H."/>
            <person name="Gleason M.L."/>
            <person name="Xu J.R."/>
            <person name="Liu H."/>
            <person name="Zhang R."/>
            <person name="Sun G."/>
        </authorList>
    </citation>
    <scope>NUCLEOTIDE SEQUENCE [LARGE SCALE GENOMIC DNA]</scope>
    <source>
        <strain evidence="7 8">LNHT1506</strain>
    </source>
</reference>
<evidence type="ECO:0000313" key="7">
    <source>
        <dbReference type="EMBL" id="QIW95448.1"/>
    </source>
</evidence>
<name>A0A6H0XLE3_9PEZI</name>
<sequence length="202" mass="23331">MSTFEPVVVIDGKGHLLGRLASTVAKQLLNGQKIVVVRCEQLNISGEFFRAKLKYQAFLRKQTRFNPTRGGPWHFRTPAKMFWRTVRGMIPHKTERGAAAMQRLKVFEGVPPPYDHKKRMVVPQALRVLRLKPGRKYCTVGRLGHEFGWKYRDVVARLEERRKVKGAAYYERKKALTRQLADAKKSANVDSKTKEQLESYGY</sequence>
<comment type="similarity">
    <text evidence="2 5">Belongs to the universal ribosomal protein uL13 family.</text>
</comment>
<dbReference type="GO" id="GO:0003729">
    <property type="term" value="F:mRNA binding"/>
    <property type="evidence" value="ECO:0007669"/>
    <property type="project" value="TreeGrafter"/>
</dbReference>
<proteinExistence type="inferred from homology"/>
<dbReference type="Proteomes" id="UP000503462">
    <property type="component" value="Chromosome 1"/>
</dbReference>
<evidence type="ECO:0000313" key="8">
    <source>
        <dbReference type="Proteomes" id="UP000503462"/>
    </source>
</evidence>
<evidence type="ECO:0000256" key="1">
    <source>
        <dbReference type="ARBA" id="ARBA00004021"/>
    </source>
</evidence>
<dbReference type="AlphaFoldDB" id="A0A6H0XLE3"/>
<dbReference type="HAMAP" id="MF_01366">
    <property type="entry name" value="Ribosomal_uL13"/>
    <property type="match status" value="1"/>
</dbReference>
<dbReference type="Gene3D" id="3.90.1180.10">
    <property type="entry name" value="Ribosomal protein L13"/>
    <property type="match status" value="1"/>
</dbReference>
<dbReference type="EMBL" id="CP051139">
    <property type="protein sequence ID" value="QIW95448.1"/>
    <property type="molecule type" value="Genomic_DNA"/>
</dbReference>
<accession>A0A6H0XLE3</accession>
<evidence type="ECO:0000256" key="3">
    <source>
        <dbReference type="ARBA" id="ARBA00022980"/>
    </source>
</evidence>
<dbReference type="CDD" id="cd00392">
    <property type="entry name" value="Ribosomal_L13"/>
    <property type="match status" value="1"/>
</dbReference>
<keyword evidence="3 5" id="KW-0689">Ribosomal protein</keyword>
<dbReference type="Pfam" id="PF00572">
    <property type="entry name" value="Ribosomal_L13"/>
    <property type="match status" value="1"/>
</dbReference>
<comment type="function">
    <text evidence="1">Component of the ribosome, a large ribonucleoprotein complex responsible for the synthesis of proteins in the cell. The small ribosomal subunit (SSU) binds messenger RNAs (mRNAs) and translates the encoded message by selecting cognate aminoacyl-transfer RNA (tRNA) molecules. The large subunit (LSU) contains the ribosomal catalytic site termed the peptidyl transferase center (PTC), which catalyzes the formation of peptide bonds, thereby polymerizing the amino acids delivered by tRNAs into a polypeptide chain. The nascent polypeptides leave the ribosome through a tunnel in the LSU and interact with protein factors that function in enzymatic processing, targeting, and the membrane insertion of nascent chains at the exit of the ribosomal tunnel.</text>
</comment>
<dbReference type="InterPro" id="IPR005822">
    <property type="entry name" value="Ribosomal_uL13"/>
</dbReference>
<evidence type="ECO:0000256" key="2">
    <source>
        <dbReference type="ARBA" id="ARBA00006227"/>
    </source>
</evidence>
<dbReference type="SUPFAM" id="SSF52161">
    <property type="entry name" value="Ribosomal protein L13"/>
    <property type="match status" value="1"/>
</dbReference>
<dbReference type="InterPro" id="IPR036899">
    <property type="entry name" value="Ribosomal_uL13_sf"/>
</dbReference>
<keyword evidence="4 5" id="KW-0687">Ribonucleoprotein</keyword>
<dbReference type="InterPro" id="IPR005755">
    <property type="entry name" value="Ribosomal_uL13_euk/arc"/>
</dbReference>
<dbReference type="PANTHER" id="PTHR11545">
    <property type="entry name" value="RIBOSOMAL PROTEIN L13"/>
    <property type="match status" value="1"/>
</dbReference>
<dbReference type="GO" id="GO:0022625">
    <property type="term" value="C:cytosolic large ribosomal subunit"/>
    <property type="evidence" value="ECO:0007669"/>
    <property type="project" value="TreeGrafter"/>
</dbReference>
<dbReference type="Gene3D" id="6.10.250.3250">
    <property type="match status" value="1"/>
</dbReference>
<dbReference type="NCBIfam" id="TIGR01077">
    <property type="entry name" value="L13_A_E"/>
    <property type="match status" value="1"/>
</dbReference>
<evidence type="ECO:0008006" key="9">
    <source>
        <dbReference type="Google" id="ProtNLM"/>
    </source>
</evidence>
<evidence type="ECO:0000256" key="5">
    <source>
        <dbReference type="RuleBase" id="RU003877"/>
    </source>
</evidence>
<protein>
    <recommendedName>
        <fullName evidence="9">60S ribosomal protein L16</fullName>
    </recommendedName>
</protein>
<evidence type="ECO:0000256" key="4">
    <source>
        <dbReference type="ARBA" id="ARBA00023274"/>
    </source>
</evidence>
<dbReference type="GO" id="GO:0003735">
    <property type="term" value="F:structural constituent of ribosome"/>
    <property type="evidence" value="ECO:0007669"/>
    <property type="project" value="InterPro"/>
</dbReference>
<keyword evidence="8" id="KW-1185">Reference proteome</keyword>
<dbReference type="GO" id="GO:0017148">
    <property type="term" value="P:negative regulation of translation"/>
    <property type="evidence" value="ECO:0007669"/>
    <property type="project" value="TreeGrafter"/>
</dbReference>
<gene>
    <name evidence="7" type="ORF">AMS68_000966</name>
</gene>
<organism evidence="7 8">
    <name type="scientific">Peltaster fructicola</name>
    <dbReference type="NCBI Taxonomy" id="286661"/>
    <lineage>
        <taxon>Eukaryota</taxon>
        <taxon>Fungi</taxon>
        <taxon>Dikarya</taxon>
        <taxon>Ascomycota</taxon>
        <taxon>Pezizomycotina</taxon>
        <taxon>Dothideomycetes</taxon>
        <taxon>Dothideomycetes incertae sedis</taxon>
        <taxon>Peltaster</taxon>
    </lineage>
</organism>
<dbReference type="PANTHER" id="PTHR11545:SF3">
    <property type="entry name" value="LARGE RIBOSOMAL SUBUNIT PROTEIN UL13"/>
    <property type="match status" value="1"/>
</dbReference>
<dbReference type="FunFam" id="3.90.1180.10:FF:000002">
    <property type="entry name" value="60S ribosomal protein L16"/>
    <property type="match status" value="1"/>
</dbReference>
<dbReference type="FunFam" id="6.10.250.3250:FF:000001">
    <property type="entry name" value="60S ribosomal protein L13a"/>
    <property type="match status" value="1"/>
</dbReference>
<dbReference type="OrthoDB" id="1882297at2759"/>